<feature type="signal peptide" evidence="5">
    <location>
        <begin position="1"/>
        <end position="26"/>
    </location>
</feature>
<dbReference type="GO" id="GO:0003676">
    <property type="term" value="F:nucleic acid binding"/>
    <property type="evidence" value="ECO:0007669"/>
    <property type="project" value="InterPro"/>
</dbReference>
<dbReference type="SMART" id="SM00318">
    <property type="entry name" value="SNc"/>
    <property type="match status" value="1"/>
</dbReference>
<feature type="compositionally biased region" description="Low complexity" evidence="4">
    <location>
        <begin position="214"/>
        <end position="230"/>
    </location>
</feature>
<dbReference type="PANTHER" id="PTHR12302:SF3">
    <property type="entry name" value="SERINE_THREONINE-PROTEIN KINASE 31"/>
    <property type="match status" value="1"/>
</dbReference>
<dbReference type="InterPro" id="IPR002071">
    <property type="entry name" value="Thermonucl_AS"/>
</dbReference>
<evidence type="ECO:0000256" key="4">
    <source>
        <dbReference type="SAM" id="MobiDB-lite"/>
    </source>
</evidence>
<dbReference type="PROSITE" id="PS50830">
    <property type="entry name" value="TNASE_3"/>
    <property type="match status" value="1"/>
</dbReference>
<dbReference type="InterPro" id="IPR016071">
    <property type="entry name" value="Staphylococal_nuclease_OB-fold"/>
</dbReference>
<feature type="region of interest" description="Disordered" evidence="4">
    <location>
        <begin position="20"/>
        <end position="70"/>
    </location>
</feature>
<dbReference type="PROSITE" id="PS51257">
    <property type="entry name" value="PROKAR_LIPOPROTEIN"/>
    <property type="match status" value="1"/>
</dbReference>
<feature type="region of interest" description="Disordered" evidence="4">
    <location>
        <begin position="259"/>
        <end position="284"/>
    </location>
</feature>
<dbReference type="EC" id="3.1.-.-" evidence="6"/>
<feature type="compositionally biased region" description="Basic and acidic residues" evidence="4">
    <location>
        <begin position="263"/>
        <end position="284"/>
    </location>
</feature>
<evidence type="ECO:0000313" key="6">
    <source>
        <dbReference type="EMBL" id="BAU28996.1"/>
    </source>
</evidence>
<dbReference type="SUPFAM" id="SSF50199">
    <property type="entry name" value="Staphylococcal nuclease"/>
    <property type="match status" value="1"/>
</dbReference>
<name>A0A0U4NJQ8_9BACL</name>
<dbReference type="PROSITE" id="PS01123">
    <property type="entry name" value="TNASE_1"/>
    <property type="match status" value="1"/>
</dbReference>
<dbReference type="GO" id="GO:0016787">
    <property type="term" value="F:hydrolase activity"/>
    <property type="evidence" value="ECO:0007669"/>
    <property type="project" value="UniProtKB-KW"/>
</dbReference>
<dbReference type="PANTHER" id="PTHR12302">
    <property type="entry name" value="EBNA2 BINDING PROTEIN P100"/>
    <property type="match status" value="1"/>
</dbReference>
<dbReference type="Gene3D" id="2.40.50.90">
    <property type="match status" value="1"/>
</dbReference>
<keyword evidence="3 6" id="KW-0378">Hydrolase</keyword>
<evidence type="ECO:0000313" key="7">
    <source>
        <dbReference type="Proteomes" id="UP000217696"/>
    </source>
</evidence>
<dbReference type="AlphaFoldDB" id="A0A0U4NJQ8"/>
<reference evidence="6 7" key="1">
    <citation type="submission" date="2015-12" db="EMBL/GenBank/DDBJ databases">
        <title>Genome sequence of Aneurinibacillus soli.</title>
        <authorList>
            <person name="Lee J.S."/>
            <person name="Lee K.C."/>
            <person name="Kim K.K."/>
            <person name="Lee B.W."/>
        </authorList>
    </citation>
    <scope>NUCLEOTIDE SEQUENCE [LARGE SCALE GENOMIC DNA]</scope>
    <source>
        <strain evidence="6 7">CB4</strain>
    </source>
</reference>
<feature type="region of interest" description="Disordered" evidence="4">
    <location>
        <begin position="212"/>
        <end position="246"/>
    </location>
</feature>
<protein>
    <submittedName>
        <fullName evidence="6">SPBc2 prophage-derived endonuclease YokF</fullName>
        <ecNumber evidence="6">3.1.-.-</ecNumber>
    </submittedName>
</protein>
<evidence type="ECO:0000256" key="2">
    <source>
        <dbReference type="ARBA" id="ARBA00022759"/>
    </source>
</evidence>
<organism evidence="6 7">
    <name type="scientific">Aneurinibacillus soli</name>
    <dbReference type="NCBI Taxonomy" id="1500254"/>
    <lineage>
        <taxon>Bacteria</taxon>
        <taxon>Bacillati</taxon>
        <taxon>Bacillota</taxon>
        <taxon>Bacilli</taxon>
        <taxon>Bacillales</taxon>
        <taxon>Paenibacillaceae</taxon>
        <taxon>Aneurinibacillus group</taxon>
        <taxon>Aneurinibacillus</taxon>
    </lineage>
</organism>
<evidence type="ECO:0000256" key="3">
    <source>
        <dbReference type="ARBA" id="ARBA00022801"/>
    </source>
</evidence>
<keyword evidence="7" id="KW-1185">Reference proteome</keyword>
<dbReference type="PROSITE" id="PS01284">
    <property type="entry name" value="TNASE_2"/>
    <property type="match status" value="1"/>
</dbReference>
<dbReference type="RefSeq" id="WP_110546202.1">
    <property type="nucleotide sequence ID" value="NZ_AP017312.1"/>
</dbReference>
<feature type="chain" id="PRO_5043601668" evidence="5">
    <location>
        <begin position="27"/>
        <end position="284"/>
    </location>
</feature>
<dbReference type="EMBL" id="AP017312">
    <property type="protein sequence ID" value="BAU28996.1"/>
    <property type="molecule type" value="Genomic_DNA"/>
</dbReference>
<dbReference type="InterPro" id="IPR008613">
    <property type="entry name" value="Excalibur_Ca-bd_domain"/>
</dbReference>
<evidence type="ECO:0000256" key="5">
    <source>
        <dbReference type="SAM" id="SignalP"/>
    </source>
</evidence>
<dbReference type="OrthoDB" id="4376109at2"/>
<accession>A0A0U4NJQ8</accession>
<dbReference type="SMART" id="SM00894">
    <property type="entry name" value="Excalibur"/>
    <property type="match status" value="1"/>
</dbReference>
<dbReference type="Pfam" id="PF00565">
    <property type="entry name" value="SNase"/>
    <property type="match status" value="1"/>
</dbReference>
<proteinExistence type="predicted"/>
<dbReference type="InterPro" id="IPR035437">
    <property type="entry name" value="SNase_OB-fold_sf"/>
</dbReference>
<keyword evidence="1" id="KW-0540">Nuclease</keyword>
<sequence>MKTKTIPLIALLSLSLAACSSQPAQPKEQTGTQQAPTPAVQSSTATTAANQPTAQQTTPTPQKSVKTNRIPATVVSVTDGDTLKVKMNGKEETIRLLLVDTPETKHPSKPVQPFGPEASSFAHQTLDGKSIEVEIDVSERDKYGRLLAYIWIDGKMFNERLLEKGLARVAYVYPPNIKYVDQFREIQKKAQKTGVGIWSIENYAQEDGFHSETAKNTTTSTPTPKVQPKSEPVKVEVSPTPSGSGEVYYKNCTEARAAGAAPIHEDEPGYRPALDRDHDGVACE</sequence>
<dbReference type="CDD" id="cd00175">
    <property type="entry name" value="SNc"/>
    <property type="match status" value="1"/>
</dbReference>
<dbReference type="KEGG" id="asoc:CB4_03174"/>
<dbReference type="GO" id="GO:0004519">
    <property type="term" value="F:endonuclease activity"/>
    <property type="evidence" value="ECO:0007669"/>
    <property type="project" value="UniProtKB-KW"/>
</dbReference>
<keyword evidence="2 6" id="KW-0255">Endonuclease</keyword>
<dbReference type="Pfam" id="PF05901">
    <property type="entry name" value="Excalibur"/>
    <property type="match status" value="1"/>
</dbReference>
<gene>
    <name evidence="6" type="primary">yokF_2</name>
    <name evidence="6" type="ORF">CB4_03174</name>
</gene>
<feature type="compositionally biased region" description="Low complexity" evidence="4">
    <location>
        <begin position="35"/>
        <end position="62"/>
    </location>
</feature>
<dbReference type="Proteomes" id="UP000217696">
    <property type="component" value="Chromosome"/>
</dbReference>
<keyword evidence="5" id="KW-0732">Signal</keyword>
<evidence type="ECO:0000256" key="1">
    <source>
        <dbReference type="ARBA" id="ARBA00022722"/>
    </source>
</evidence>